<keyword evidence="3 8" id="KW-0812">Transmembrane</keyword>
<feature type="transmembrane region" description="Helical" evidence="8">
    <location>
        <begin position="975"/>
        <end position="997"/>
    </location>
</feature>
<dbReference type="InterPro" id="IPR025958">
    <property type="entry name" value="SID1_TM_fam"/>
</dbReference>
<evidence type="ECO:0000313" key="9">
    <source>
        <dbReference type="EMBL" id="UMM39489.1"/>
    </source>
</evidence>
<feature type="transmembrane region" description="Helical" evidence="8">
    <location>
        <begin position="270"/>
        <end position="289"/>
    </location>
</feature>
<dbReference type="Proteomes" id="UP000829354">
    <property type="component" value="Chromosome X"/>
</dbReference>
<feature type="transmembrane region" description="Helical" evidence="8">
    <location>
        <begin position="924"/>
        <end position="943"/>
    </location>
</feature>
<keyword evidence="4" id="KW-0732">Signal</keyword>
<feature type="transmembrane region" description="Helical" evidence="8">
    <location>
        <begin position="149"/>
        <end position="171"/>
    </location>
</feature>
<keyword evidence="6 8" id="KW-0472">Membrane</keyword>
<feature type="transmembrane region" description="Helical" evidence="8">
    <location>
        <begin position="295"/>
        <end position="313"/>
    </location>
</feature>
<keyword evidence="7" id="KW-0325">Glycoprotein</keyword>
<evidence type="ECO:0000256" key="1">
    <source>
        <dbReference type="ARBA" id="ARBA00004141"/>
    </source>
</evidence>
<feature type="transmembrane region" description="Helical" evidence="8">
    <location>
        <begin position="1034"/>
        <end position="1053"/>
    </location>
</feature>
<feature type="transmembrane region" description="Helical" evidence="8">
    <location>
        <begin position="876"/>
        <end position="894"/>
    </location>
</feature>
<dbReference type="Pfam" id="PF13965">
    <property type="entry name" value="SID-1_RNA_chan"/>
    <property type="match status" value="5"/>
</dbReference>
<reference evidence="9 10" key="1">
    <citation type="submission" date="2022-04" db="EMBL/GenBank/DDBJ databases">
        <title>Chromosome-level reference genomes for two strains of Caenorhabditis briggsae: an improved platform for comparative genomics.</title>
        <authorList>
            <person name="Stevens L."/>
            <person name="Andersen E."/>
        </authorList>
    </citation>
    <scope>NUCLEOTIDE SEQUENCE [LARGE SCALE GENOMIC DNA]</scope>
    <source>
        <strain evidence="9">VX34</strain>
        <tissue evidence="9">Whole-organism</tissue>
    </source>
</reference>
<dbReference type="PANTHER" id="PTHR12185:SF18">
    <property type="entry name" value="SID1 TRANSMEMBRANE FAMILY MEMBER 1"/>
    <property type="match status" value="1"/>
</dbReference>
<dbReference type="PANTHER" id="PTHR12185">
    <property type="entry name" value="SID1 TRANSMEMBRANE FAMILY MEMEBER"/>
    <property type="match status" value="1"/>
</dbReference>
<feature type="transmembrane region" description="Helical" evidence="8">
    <location>
        <begin position="1160"/>
        <end position="1182"/>
    </location>
</feature>
<dbReference type="EMBL" id="CP092625">
    <property type="protein sequence ID" value="UMM39489.1"/>
    <property type="molecule type" value="Genomic_DNA"/>
</dbReference>
<evidence type="ECO:0000256" key="5">
    <source>
        <dbReference type="ARBA" id="ARBA00022989"/>
    </source>
</evidence>
<comment type="subcellular location">
    <subcellularLocation>
        <location evidence="1">Membrane</location>
        <topology evidence="1">Multi-pass membrane protein</topology>
    </subcellularLocation>
</comment>
<feature type="transmembrane region" description="Helical" evidence="8">
    <location>
        <begin position="950"/>
        <end position="969"/>
    </location>
</feature>
<feature type="transmembrane region" description="Helical" evidence="8">
    <location>
        <begin position="325"/>
        <end position="341"/>
    </location>
</feature>
<feature type="transmembrane region" description="Helical" evidence="8">
    <location>
        <begin position="537"/>
        <end position="559"/>
    </location>
</feature>
<gene>
    <name evidence="9" type="ORF">L5515_016529</name>
</gene>
<evidence type="ECO:0008006" key="11">
    <source>
        <dbReference type="Google" id="ProtNLM"/>
    </source>
</evidence>
<keyword evidence="10" id="KW-1185">Reference proteome</keyword>
<proteinExistence type="inferred from homology"/>
<feature type="transmembrane region" description="Helical" evidence="8">
    <location>
        <begin position="243"/>
        <end position="263"/>
    </location>
</feature>
<feature type="transmembrane region" description="Helical" evidence="8">
    <location>
        <begin position="353"/>
        <end position="371"/>
    </location>
</feature>
<feature type="transmembrane region" description="Helical" evidence="8">
    <location>
        <begin position="832"/>
        <end position="855"/>
    </location>
</feature>
<keyword evidence="5 8" id="KW-1133">Transmembrane helix</keyword>
<feature type="transmembrane region" description="Helical" evidence="8">
    <location>
        <begin position="1222"/>
        <end position="1251"/>
    </location>
</feature>
<feature type="transmembrane region" description="Helical" evidence="8">
    <location>
        <begin position="483"/>
        <end position="500"/>
    </location>
</feature>
<accession>A0AAE9JPJ4</accession>
<sequence length="1313" mass="150695">MDLDRCYLNYKCAPDAMYFNSLNKLTSASSLAVPFGVIITLSNEERPIDDPISLTAMRDASVLTTSCPVFDTEGQVVLYNKYEHQTITRKGYIIVSRTDFGDHIHIITSMLPVEKPCRSKNGPPIAKNATAWKRMELKVIPFQPNKTSIYMLLELFVVLLGVAAGLAIWLYDENNENDEDSILNGTTHFWTYTLSQIYTVIPLAVVLVSLRDSESLLSSDTDMCNFNYECAIPWGPFKAANNMLSASSIAVVALINFWVSWCVRRVRRLFPLNAWIFMTGFLWTLMNICPQKHTFYLYTLAMLMTIVEAKLLLFGKRNGRNIKHYRIIGCLTMMLMTLHALEKNIEPNFWSYVWHVGILCVEALYVFYFSHAHGVTEDEIRNVEIVEMHQSSSNQLEPVNNEYTPVTQNAPAVVIPAIESEQDSVILNCNVAGSSSQNVVEVEVETERNAEIERNGSRQNLVPVDEIEDPEVRRNLTKHFKKAYLISGLINILFWVIFFWYDSSVIILRVVQTDFAIYFLLYYLNKISYEKVFKRSFYGLTVLFALFIIAWGIISAYYLPAFVPWSPAESRTLNKTCFSVNHYCLVPSCLAQKGPTIIQFDTFYRNLTTNGNLDRNLYEVQTPANDSRPYAVRAVLVSKDKSLDKPISLTLCEDQNLRAKTLTKSNDTVLVSVSSSVPARYDLKIKQVHGFVINMTPISVALSPSEPVFHRFSFPEFVDEVAIRVSSSDQLCGRVTVQKADCPVFDTEGQVVLYDSYDHQTFTKKSFITVNRQDFGEDIHIIFSVLPIDGPCRTNHCLLDENADDYDIEEIQFRIKNVTAQIRPFRPNRPSLAFIFFILLILFVFGTWIAWYLYIKDNNYNGDDRNADNNLWNTSFSRMFSILPTALIVVVKHYDSHLAKDTDMCNFNFECAVPWGPFRAANNMLSASSIFFVSWIMIAFSLKGNYWRRFLPLNTCVMLTGIFWTVMNYCPQKHSFHLFTITMVITVLEAKFVLFSIRNGRSPYHYHFISGLTMLLMFGIVVDTTWENTWVHRVSVILVIAILLIYSCIFSFFHGHVYLRKVVDGDVHPIIPQENGQQGRIPRADQQYQPAGEVVDDQQTVDAVIVGRDGADPVGASNKAGEEPNLNRAESQQSLIDRRTEANSTPIQDINSQVSKRVHIFFFFSIFNICAWSLYGLFWLPWFDTTIVTLRILQCDFCLYFIGYFGINLYHMAEKGKNRKKLCLLFIGIIFFVISVGFWFVISTFLLPAYVPWSPAESRTLNQRCLCNWLGLDWHDLLHYISALICLLYFLIVRQMDTCFDHRNDAVKRITKF</sequence>
<feature type="transmembrane region" description="Helical" evidence="8">
    <location>
        <begin position="1004"/>
        <end position="1022"/>
    </location>
</feature>
<evidence type="ECO:0000256" key="2">
    <source>
        <dbReference type="ARBA" id="ARBA00006618"/>
    </source>
</evidence>
<feature type="transmembrane region" description="Helical" evidence="8">
    <location>
        <begin position="506"/>
        <end position="525"/>
    </location>
</feature>
<evidence type="ECO:0000256" key="4">
    <source>
        <dbReference type="ARBA" id="ARBA00022729"/>
    </source>
</evidence>
<name>A0AAE9JPJ4_CAEBR</name>
<evidence type="ECO:0000256" key="3">
    <source>
        <dbReference type="ARBA" id="ARBA00022692"/>
    </source>
</evidence>
<evidence type="ECO:0000313" key="10">
    <source>
        <dbReference type="Proteomes" id="UP000829354"/>
    </source>
</evidence>
<evidence type="ECO:0000256" key="8">
    <source>
        <dbReference type="SAM" id="Phobius"/>
    </source>
</evidence>
<feature type="transmembrane region" description="Helical" evidence="8">
    <location>
        <begin position="1188"/>
        <end position="1210"/>
    </location>
</feature>
<feature type="transmembrane region" description="Helical" evidence="8">
    <location>
        <begin position="1277"/>
        <end position="1293"/>
    </location>
</feature>
<organism evidence="9 10">
    <name type="scientific">Caenorhabditis briggsae</name>
    <dbReference type="NCBI Taxonomy" id="6238"/>
    <lineage>
        <taxon>Eukaryota</taxon>
        <taxon>Metazoa</taxon>
        <taxon>Ecdysozoa</taxon>
        <taxon>Nematoda</taxon>
        <taxon>Chromadorea</taxon>
        <taxon>Rhabditida</taxon>
        <taxon>Rhabditina</taxon>
        <taxon>Rhabditomorpha</taxon>
        <taxon>Rhabditoidea</taxon>
        <taxon>Rhabditidae</taxon>
        <taxon>Peloderinae</taxon>
        <taxon>Caenorhabditis</taxon>
    </lineage>
</organism>
<evidence type="ECO:0000256" key="7">
    <source>
        <dbReference type="ARBA" id="ARBA00023180"/>
    </source>
</evidence>
<comment type="similarity">
    <text evidence="2">Belongs to the SID1 family.</text>
</comment>
<protein>
    <recommendedName>
        <fullName evidence="11">SID1 transmembrane family member 1</fullName>
    </recommendedName>
</protein>
<evidence type="ECO:0000256" key="6">
    <source>
        <dbReference type="ARBA" id="ARBA00023136"/>
    </source>
</evidence>
<dbReference type="GO" id="GO:0016020">
    <property type="term" value="C:membrane"/>
    <property type="evidence" value="ECO:0007669"/>
    <property type="project" value="UniProtKB-SubCell"/>
</dbReference>